<feature type="compositionally biased region" description="Basic residues" evidence="2">
    <location>
        <begin position="95"/>
        <end position="107"/>
    </location>
</feature>
<feature type="region of interest" description="Disordered" evidence="2">
    <location>
        <begin position="522"/>
        <end position="635"/>
    </location>
</feature>
<sequence length="1190" mass="128336">MFTTTGTAAKPDPSKNDPSTGSGANPFDSPFDGDDDAYGWWDEEEAPGRGTSKADKAPRVTQWPKLREGTGAGYSTKTLNRNGTRKSDRRYSVSKPHRLKSRARQKKQNANAGITLVTDFSSRQKPIPPPVQLQPVRSAPENGCFVDLAALQALNGESTQASGGFWRFVKTKADARAPNAAPAVPGNAPNITTSGPSQGVPKTAIPSRRRASTLLNTPIDPRADLSPSDRPIVIGLSIPSSDVSVHTLSPQTASSETSKIIRSYERRVPSSQPPETPTIVITPAQEGSSWSPFDQGTTYSSQNHPSTDGALNSKNVPPVPKVPVYVLREEQQRLAAQKSYFSPDSDDGTVWEDVYPSSGSSSRVVSSGTIFEEDISPILARTARAVSVSGGRSAGKHASISTVGTSRRSGWWNYITTPFLTRSNTFATREVENQQPPVLPSLAIAAAKIQDADRADKSWEKQFSPLTPATSTTIQSDSWWDVESKDSKPVTHSPVHSDTRHKVQASTATVPFILSERILSEDPPHNVVDSTSRGAHSTSTESAHSNSRVAASLDDSNMSGLQSNNQYSQPQREDLHHASNTTLSTRRQPEEPAPVAVVQPPQPTFTHTQRSQSPSEVPPPPPYSPSPPRIPRYRAVFPPGHALNIEHPASPGPVTPGMQQAMASSGAIPMANVPLTPPARGPINLNSSYAELPPRQNGVYFAPPPLQPVSSKARKAEAKRRRQEKEDALAHKAGGLYRGRGCIPKEGCYGRKGAEGRKRRRWYLGLGIGLLLMIILIVTLALTLHRKPNSSVQPSQWLNLTGFPPIFVGLSTIVAPENIVSNTGCVFPATQWSCKLPKELQASVKPKQPSQPNFLLQIQWDNSSSANTTFANVTGNPNLVTRAAGGSAVSAGQFIKHLVLRAKQAVTFAPSPQPPSFADEFFLGNTTDGVVSDQKAGEPTPFYITLLSTDLSNHTKRGLPEQHQLMARDSDPFPDVSSIIPAPSLSSDGTAAPANLLPLPTQQPIRLYDRGLPSERYSFYTYFDRSIFLKSLDPLNSTNSESGAVPDDENGGAPENAAGFRCTWAQTRFMVQIWTRMNTTAQLLNRTRSASEDPAADFEQPGSFPYPVTITTDRHGGDPARKMLYCYSLDSRERPISTSGKIMAENRSFGGVPINPAALLFSNSSDPSLGGFDGGAGGCSCQWSNFQGLA</sequence>
<evidence type="ECO:0008006" key="6">
    <source>
        <dbReference type="Google" id="ProtNLM"/>
    </source>
</evidence>
<dbReference type="Proteomes" id="UP000254866">
    <property type="component" value="Unassembled WGS sequence"/>
</dbReference>
<keyword evidence="3" id="KW-0812">Transmembrane</keyword>
<protein>
    <recommendedName>
        <fullName evidence="6">Glycoprotease family protein</fullName>
    </recommendedName>
</protein>
<evidence type="ECO:0000256" key="2">
    <source>
        <dbReference type="SAM" id="MobiDB-lite"/>
    </source>
</evidence>
<dbReference type="PANTHER" id="PTHR13037">
    <property type="entry name" value="FORMIN"/>
    <property type="match status" value="1"/>
</dbReference>
<dbReference type="PANTHER" id="PTHR13037:SF24">
    <property type="entry name" value="POLYCOMB PROTEIN PCL-RELATED"/>
    <property type="match status" value="1"/>
</dbReference>
<feature type="region of interest" description="Disordered" evidence="2">
    <location>
        <begin position="1092"/>
        <end position="1112"/>
    </location>
</feature>
<feature type="compositionally biased region" description="Polar residues" evidence="2">
    <location>
        <begin position="108"/>
        <end position="124"/>
    </location>
</feature>
<proteinExistence type="predicted"/>
<reference evidence="4 5" key="1">
    <citation type="journal article" date="2018" name="IMA Fungus">
        <title>IMA Genome-F 9: Draft genome sequence of Annulohypoxylon stygium, Aspergillus mulundensis, Berkeleyomyces basicola (syn. Thielaviopsis basicola), Ceratocystis smalleyi, two Cercospora beticola strains, Coleophoma cylindrospora, Fusarium fracticaudum, Phialophora cf. hyalina, and Morchella septimelata.</title>
        <authorList>
            <person name="Wingfield B.D."/>
            <person name="Bills G.F."/>
            <person name="Dong Y."/>
            <person name="Huang W."/>
            <person name="Nel W.J."/>
            <person name="Swalarsk-Parry B.S."/>
            <person name="Vaghefi N."/>
            <person name="Wilken P.M."/>
            <person name="An Z."/>
            <person name="de Beer Z.W."/>
            <person name="De Vos L."/>
            <person name="Chen L."/>
            <person name="Duong T.A."/>
            <person name="Gao Y."/>
            <person name="Hammerbacher A."/>
            <person name="Kikkert J.R."/>
            <person name="Li Y."/>
            <person name="Li H."/>
            <person name="Li K."/>
            <person name="Li Q."/>
            <person name="Liu X."/>
            <person name="Ma X."/>
            <person name="Naidoo K."/>
            <person name="Pethybridge S.J."/>
            <person name="Sun J."/>
            <person name="Steenkamp E.T."/>
            <person name="van der Nest M.A."/>
            <person name="van Wyk S."/>
            <person name="Wingfield M.J."/>
            <person name="Xiong C."/>
            <person name="Yue Q."/>
            <person name="Zhang X."/>
        </authorList>
    </citation>
    <scope>NUCLEOTIDE SEQUENCE [LARGE SCALE GENOMIC DNA]</scope>
    <source>
        <strain evidence="4 5">BP 5553</strain>
    </source>
</reference>
<organism evidence="4 5">
    <name type="scientific">Venustampulla echinocandica</name>
    <dbReference type="NCBI Taxonomy" id="2656787"/>
    <lineage>
        <taxon>Eukaryota</taxon>
        <taxon>Fungi</taxon>
        <taxon>Dikarya</taxon>
        <taxon>Ascomycota</taxon>
        <taxon>Pezizomycotina</taxon>
        <taxon>Leotiomycetes</taxon>
        <taxon>Helotiales</taxon>
        <taxon>Pleuroascaceae</taxon>
        <taxon>Venustampulla</taxon>
    </lineage>
</organism>
<evidence type="ECO:0000313" key="5">
    <source>
        <dbReference type="Proteomes" id="UP000254866"/>
    </source>
</evidence>
<keyword evidence="3" id="KW-0472">Membrane</keyword>
<feature type="compositionally biased region" description="Polar residues" evidence="2">
    <location>
        <begin position="73"/>
        <end position="82"/>
    </location>
</feature>
<dbReference type="AlphaFoldDB" id="A0A370TRZ6"/>
<dbReference type="EMBL" id="NPIC01000002">
    <property type="protein sequence ID" value="RDL38306.1"/>
    <property type="molecule type" value="Genomic_DNA"/>
</dbReference>
<feature type="transmembrane region" description="Helical" evidence="3">
    <location>
        <begin position="762"/>
        <end position="785"/>
    </location>
</feature>
<comment type="caution">
    <text evidence="4">The sequence shown here is derived from an EMBL/GenBank/DDBJ whole genome shotgun (WGS) entry which is preliminary data.</text>
</comment>
<feature type="compositionally biased region" description="Pro residues" evidence="2">
    <location>
        <begin position="616"/>
        <end position="630"/>
    </location>
</feature>
<dbReference type="GeneID" id="43595495"/>
<feature type="region of interest" description="Disordered" evidence="2">
    <location>
        <begin position="243"/>
        <end position="315"/>
    </location>
</feature>
<keyword evidence="1" id="KW-0945">Host-virus interaction</keyword>
<keyword evidence="3" id="KW-1133">Transmembrane helix</keyword>
<keyword evidence="5" id="KW-1185">Reference proteome</keyword>
<feature type="compositionally biased region" description="Basic and acidic residues" evidence="2">
    <location>
        <begin position="484"/>
        <end position="501"/>
    </location>
</feature>
<accession>A0A370TRZ6</accession>
<feature type="compositionally biased region" description="Acidic residues" evidence="2">
    <location>
        <begin position="31"/>
        <end position="45"/>
    </location>
</feature>
<dbReference type="OrthoDB" id="10259622at2759"/>
<gene>
    <name evidence="4" type="ORF">BP5553_02646</name>
</gene>
<feature type="region of interest" description="Disordered" evidence="2">
    <location>
        <begin position="1"/>
        <end position="136"/>
    </location>
</feature>
<feature type="region of interest" description="Disordered" evidence="2">
    <location>
        <begin position="484"/>
        <end position="503"/>
    </location>
</feature>
<feature type="compositionally biased region" description="Polar residues" evidence="2">
    <location>
        <begin position="243"/>
        <end position="260"/>
    </location>
</feature>
<feature type="compositionally biased region" description="Polar residues" evidence="2">
    <location>
        <begin position="528"/>
        <end position="570"/>
    </location>
</feature>
<evidence type="ECO:0000256" key="3">
    <source>
        <dbReference type="SAM" id="Phobius"/>
    </source>
</evidence>
<evidence type="ECO:0000256" key="1">
    <source>
        <dbReference type="ARBA" id="ARBA00022581"/>
    </source>
</evidence>
<feature type="region of interest" description="Disordered" evidence="2">
    <location>
        <begin position="641"/>
        <end position="660"/>
    </location>
</feature>
<dbReference type="RefSeq" id="XP_031870962.1">
    <property type="nucleotide sequence ID" value="XM_032011269.1"/>
</dbReference>
<feature type="region of interest" description="Disordered" evidence="2">
    <location>
        <begin position="179"/>
        <end position="226"/>
    </location>
</feature>
<feature type="compositionally biased region" description="Polar residues" evidence="2">
    <location>
        <begin position="285"/>
        <end position="315"/>
    </location>
</feature>
<feature type="transmembrane region" description="Helical" evidence="3">
    <location>
        <begin position="797"/>
        <end position="815"/>
    </location>
</feature>
<dbReference type="STRING" id="2656787.A0A370TRZ6"/>
<evidence type="ECO:0000313" key="4">
    <source>
        <dbReference type="EMBL" id="RDL38306.1"/>
    </source>
</evidence>
<feature type="compositionally biased region" description="Low complexity" evidence="2">
    <location>
        <begin position="179"/>
        <end position="190"/>
    </location>
</feature>
<name>A0A370TRZ6_9HELO</name>